<dbReference type="SUPFAM" id="SSF54556">
    <property type="entry name" value="Chitinase insertion domain"/>
    <property type="match status" value="1"/>
</dbReference>
<dbReference type="GO" id="GO:0004725">
    <property type="term" value="F:protein tyrosine phosphatase activity"/>
    <property type="evidence" value="ECO:0007669"/>
    <property type="project" value="InterPro"/>
</dbReference>
<dbReference type="OrthoDB" id="10063355at2759"/>
<dbReference type="Gene3D" id="3.20.20.80">
    <property type="entry name" value="Glycosidases"/>
    <property type="match status" value="2"/>
</dbReference>
<evidence type="ECO:0000313" key="4">
    <source>
        <dbReference type="EMBL" id="CAI5443211.1"/>
    </source>
</evidence>
<dbReference type="PROSITE" id="PS51910">
    <property type="entry name" value="GH18_2"/>
    <property type="match status" value="1"/>
</dbReference>
<feature type="domain" description="GH18" evidence="3">
    <location>
        <begin position="165"/>
        <end position="417"/>
    </location>
</feature>
<dbReference type="SMART" id="SM00194">
    <property type="entry name" value="PTPc"/>
    <property type="match status" value="1"/>
</dbReference>
<dbReference type="SUPFAM" id="SSF51445">
    <property type="entry name" value="(Trans)glycosidases"/>
    <property type="match status" value="1"/>
</dbReference>
<name>A0A9P1IFJ5_9PELO</name>
<sequence>MSRIPRKNKRTTRARSKNSKNNEISMEDDEPAAVPGKDPMMAYGEKAIRLTVNWIIKTNSAPGGLADWYAKQILDSKESSKSESISANFAAKNRMADLPCIETTRIKLKHLADGQKDYIHANLVKTIYAERTYIATQHPMESTFEDFWRMVFYENVDTIIAVFAQADRRNYVSLMRELRSELNELSDKTSKSYLISFAGAAGHWVLKPGYDLVQLMKYCDFVNVMSYDYFGAWASKWGAYTGPPAPLHFAMPKKFSGRMNVHATMKDYSCQMRSTEKINMGVPFYGRYWRNVGEPVDSSDDMWRTAKPTNSEGTKFDGGDIQWRQLNDTWKSRAKFHQGAKAPYIWLSEQKTFVGFENRESLQSKVRYINEHNLGGVMIWAIDFDDDQGSLMESLDVCGGDEGKEQSSATSSKFPYKCSPIDEKRWWTYDDNPELAGMCGKSAPLIDGFYPVCDPDDPGHACCGKYGYCGSGAEFCACPECIDYGADPSLILKEPVKPTQKVTWYTQEAEDGRRGRCGREGPPLEDGTAPTCNPDDQNAHCCSNGGYCGNSKLEFVLVHYVGKHNDSWLNLSSDSNLEQDFGAFDFVEQKIGLNSDPIELMEHCIRNPLLLGTGI</sequence>
<dbReference type="InterPro" id="IPR029070">
    <property type="entry name" value="Chitinase_insertion_sf"/>
</dbReference>
<dbReference type="InterPro" id="IPR001223">
    <property type="entry name" value="Glyco_hydro18_cat"/>
</dbReference>
<evidence type="ECO:0000256" key="1">
    <source>
        <dbReference type="SAM" id="MobiDB-lite"/>
    </source>
</evidence>
<dbReference type="SMART" id="SM00636">
    <property type="entry name" value="Glyco_18"/>
    <property type="match status" value="1"/>
</dbReference>
<gene>
    <name evidence="4" type="ORF">CAMP_LOCUS5848</name>
</gene>
<keyword evidence="5" id="KW-1185">Reference proteome</keyword>
<dbReference type="InterPro" id="IPR029021">
    <property type="entry name" value="Prot-tyrosine_phosphatase-like"/>
</dbReference>
<proteinExistence type="predicted"/>
<dbReference type="SMART" id="SM00270">
    <property type="entry name" value="ChtBD1"/>
    <property type="match status" value="2"/>
</dbReference>
<dbReference type="CDD" id="cd10909">
    <property type="entry name" value="ChtBD1_GH18_2"/>
    <property type="match status" value="1"/>
</dbReference>
<dbReference type="PANTHER" id="PTHR46073:SF4">
    <property type="entry name" value="GH18 DOMAIN-CONTAINING PROTEIN"/>
    <property type="match status" value="1"/>
</dbReference>
<feature type="compositionally biased region" description="Basic residues" evidence="1">
    <location>
        <begin position="1"/>
        <end position="18"/>
    </location>
</feature>
<dbReference type="GO" id="GO:0005975">
    <property type="term" value="P:carbohydrate metabolic process"/>
    <property type="evidence" value="ECO:0007669"/>
    <property type="project" value="InterPro"/>
</dbReference>
<dbReference type="InterPro" id="IPR000242">
    <property type="entry name" value="PTP_cat"/>
</dbReference>
<dbReference type="Proteomes" id="UP001152747">
    <property type="component" value="Unassembled WGS sequence"/>
</dbReference>
<dbReference type="PRINTS" id="PR00700">
    <property type="entry name" value="PRTYPHPHTASE"/>
</dbReference>
<accession>A0A9P1IFJ5</accession>
<dbReference type="AlphaFoldDB" id="A0A9P1IFJ5"/>
<dbReference type="InterPro" id="IPR001002">
    <property type="entry name" value="Chitin-bd_1"/>
</dbReference>
<protein>
    <submittedName>
        <fullName evidence="4">Uncharacterized protein</fullName>
    </submittedName>
</protein>
<comment type="caution">
    <text evidence="4">The sequence shown here is derived from an EMBL/GenBank/DDBJ whole genome shotgun (WGS) entry which is preliminary data.</text>
</comment>
<feature type="region of interest" description="Disordered" evidence="1">
    <location>
        <begin position="1"/>
        <end position="37"/>
    </location>
</feature>
<dbReference type="SUPFAM" id="SSF52799">
    <property type="entry name" value="(Phosphotyrosine protein) phosphatases II"/>
    <property type="match status" value="1"/>
</dbReference>
<dbReference type="PROSITE" id="PS50055">
    <property type="entry name" value="TYR_PHOSPHATASE_PTP"/>
    <property type="match status" value="1"/>
</dbReference>
<evidence type="ECO:0000313" key="5">
    <source>
        <dbReference type="Proteomes" id="UP001152747"/>
    </source>
</evidence>
<feature type="domain" description="Tyrosine-protein phosphatase" evidence="2">
    <location>
        <begin position="92"/>
        <end position="162"/>
    </location>
</feature>
<organism evidence="4 5">
    <name type="scientific">Caenorhabditis angaria</name>
    <dbReference type="NCBI Taxonomy" id="860376"/>
    <lineage>
        <taxon>Eukaryota</taxon>
        <taxon>Metazoa</taxon>
        <taxon>Ecdysozoa</taxon>
        <taxon>Nematoda</taxon>
        <taxon>Chromadorea</taxon>
        <taxon>Rhabditida</taxon>
        <taxon>Rhabditina</taxon>
        <taxon>Rhabditomorpha</taxon>
        <taxon>Rhabditoidea</taxon>
        <taxon>Rhabditidae</taxon>
        <taxon>Peloderinae</taxon>
        <taxon>Caenorhabditis</taxon>
    </lineage>
</organism>
<dbReference type="Pfam" id="PF00704">
    <property type="entry name" value="Glyco_hydro_18"/>
    <property type="match status" value="1"/>
</dbReference>
<dbReference type="PANTHER" id="PTHR46073">
    <property type="entry name" value="CHITINASE"/>
    <property type="match status" value="1"/>
</dbReference>
<dbReference type="EMBL" id="CANHGI010000002">
    <property type="protein sequence ID" value="CAI5443211.1"/>
    <property type="molecule type" value="Genomic_DNA"/>
</dbReference>
<evidence type="ECO:0000259" key="3">
    <source>
        <dbReference type="PROSITE" id="PS51910"/>
    </source>
</evidence>
<reference evidence="4" key="1">
    <citation type="submission" date="2022-11" db="EMBL/GenBank/DDBJ databases">
        <authorList>
            <person name="Kikuchi T."/>
        </authorList>
    </citation>
    <scope>NUCLEOTIDE SEQUENCE</scope>
    <source>
        <strain evidence="4">PS1010</strain>
    </source>
</reference>
<dbReference type="GO" id="GO:0008061">
    <property type="term" value="F:chitin binding"/>
    <property type="evidence" value="ECO:0007669"/>
    <property type="project" value="InterPro"/>
</dbReference>
<evidence type="ECO:0000259" key="2">
    <source>
        <dbReference type="PROSITE" id="PS50055"/>
    </source>
</evidence>
<dbReference type="InterPro" id="IPR017853">
    <property type="entry name" value="GH"/>
</dbReference>
<dbReference type="InterPro" id="IPR011583">
    <property type="entry name" value="Chitinase_II/V-like_cat"/>
</dbReference>